<evidence type="ECO:0000313" key="9">
    <source>
        <dbReference type="Proteomes" id="UP000885680"/>
    </source>
</evidence>
<evidence type="ECO:0000256" key="3">
    <source>
        <dbReference type="ARBA" id="ARBA00023136"/>
    </source>
</evidence>
<dbReference type="EMBL" id="DRGN01000267">
    <property type="protein sequence ID" value="HEU02198.1"/>
    <property type="molecule type" value="Genomic_DNA"/>
</dbReference>
<organism evidence="8 9">
    <name type="scientific">Aurantimonas coralicida</name>
    <dbReference type="NCBI Taxonomy" id="182270"/>
    <lineage>
        <taxon>Bacteria</taxon>
        <taxon>Pseudomonadati</taxon>
        <taxon>Pseudomonadota</taxon>
        <taxon>Alphaproteobacteria</taxon>
        <taxon>Hyphomicrobiales</taxon>
        <taxon>Aurantimonadaceae</taxon>
        <taxon>Aurantimonas</taxon>
    </lineage>
</organism>
<dbReference type="Pfam" id="PF26368">
    <property type="entry name" value="OMP10"/>
    <property type="match status" value="1"/>
</dbReference>
<keyword evidence="2" id="KW-0732">Signal</keyword>
<keyword evidence="3" id="KW-0472">Membrane</keyword>
<dbReference type="InterPro" id="IPR049857">
    <property type="entry name" value="Omp10-like"/>
</dbReference>
<comment type="similarity">
    <text evidence="7">Belongs to the rhizobiaceae omp10 lipoprotein family.</text>
</comment>
<evidence type="ECO:0000313" key="8">
    <source>
        <dbReference type="EMBL" id="HEU02198.1"/>
    </source>
</evidence>
<sequence length="136" mass="14421">MILGLEGAAPKFGVLLMRRLAVSLLLATFALSACQTEQRAQVLPAQPQGIEGRWASIGGPVAYTATFQNGRFTSVERATNGLLASGNYTDLGPGQVNLLYTSTTRKQQVSANCNQVDANRLSCATSSGNRFDLARA</sequence>
<dbReference type="AlphaFoldDB" id="A0A9C9NIM8"/>
<dbReference type="Proteomes" id="UP000885680">
    <property type="component" value="Unassembled WGS sequence"/>
</dbReference>
<comment type="subcellular location">
    <subcellularLocation>
        <location evidence="1">Cell outer membrane</location>
        <topology evidence="1">Lipid-anchor</topology>
    </subcellularLocation>
</comment>
<evidence type="ECO:0000256" key="5">
    <source>
        <dbReference type="ARBA" id="ARBA00023237"/>
    </source>
</evidence>
<keyword evidence="6" id="KW-0449">Lipoprotein</keyword>
<name>A0A9C9NIM8_9HYPH</name>
<evidence type="ECO:0000256" key="4">
    <source>
        <dbReference type="ARBA" id="ARBA00023139"/>
    </source>
</evidence>
<evidence type="ECO:0000256" key="1">
    <source>
        <dbReference type="ARBA" id="ARBA00004459"/>
    </source>
</evidence>
<keyword evidence="4" id="KW-0564">Palmitate</keyword>
<evidence type="ECO:0000256" key="7">
    <source>
        <dbReference type="ARBA" id="ARBA00044505"/>
    </source>
</evidence>
<evidence type="ECO:0000256" key="6">
    <source>
        <dbReference type="ARBA" id="ARBA00023288"/>
    </source>
</evidence>
<evidence type="ECO:0000256" key="2">
    <source>
        <dbReference type="ARBA" id="ARBA00022729"/>
    </source>
</evidence>
<comment type="caution">
    <text evidence="8">The sequence shown here is derived from an EMBL/GenBank/DDBJ whole genome shotgun (WGS) entry which is preliminary data.</text>
</comment>
<proteinExistence type="inferred from homology"/>
<reference evidence="8" key="1">
    <citation type="journal article" date="2020" name="mSystems">
        <title>Genome- and Community-Level Interaction Insights into Carbon Utilization and Element Cycling Functions of Hydrothermarchaeota in Hydrothermal Sediment.</title>
        <authorList>
            <person name="Zhou Z."/>
            <person name="Liu Y."/>
            <person name="Xu W."/>
            <person name="Pan J."/>
            <person name="Luo Z.H."/>
            <person name="Li M."/>
        </authorList>
    </citation>
    <scope>NUCLEOTIDE SEQUENCE</scope>
    <source>
        <strain evidence="8">HyVt-347</strain>
    </source>
</reference>
<protein>
    <recommendedName>
        <fullName evidence="10">Outer membrane lipoprotein</fullName>
    </recommendedName>
</protein>
<accession>A0A9C9NIM8</accession>
<keyword evidence="5" id="KW-0998">Cell outer membrane</keyword>
<evidence type="ECO:0008006" key="10">
    <source>
        <dbReference type="Google" id="ProtNLM"/>
    </source>
</evidence>
<gene>
    <name evidence="8" type="ORF">ENH89_18085</name>
</gene>